<evidence type="ECO:0000313" key="6">
    <source>
        <dbReference type="Proteomes" id="UP001169764"/>
    </source>
</evidence>
<dbReference type="InterPro" id="IPR019554">
    <property type="entry name" value="Soluble_ligand-bd"/>
</dbReference>
<evidence type="ECO:0000256" key="1">
    <source>
        <dbReference type="ARBA" id="ARBA00022729"/>
    </source>
</evidence>
<reference evidence="5" key="1">
    <citation type="submission" date="2023-07" db="EMBL/GenBank/DDBJ databases">
        <authorList>
            <person name="Kim M."/>
        </authorList>
    </citation>
    <scope>NUCLEOTIDE SEQUENCE</scope>
    <source>
        <strain evidence="5">BIUV-7</strain>
    </source>
</reference>
<evidence type="ECO:0000256" key="2">
    <source>
        <dbReference type="SAM" id="SignalP"/>
    </source>
</evidence>
<keyword evidence="6" id="KW-1185">Reference proteome</keyword>
<evidence type="ECO:0000259" key="3">
    <source>
        <dbReference type="Pfam" id="PF02563"/>
    </source>
</evidence>
<dbReference type="PANTHER" id="PTHR33619:SF3">
    <property type="entry name" value="POLYSACCHARIDE EXPORT PROTEIN GFCE-RELATED"/>
    <property type="match status" value="1"/>
</dbReference>
<protein>
    <submittedName>
        <fullName evidence="5">SLBB domain-containing protein</fullName>
    </submittedName>
</protein>
<feature type="signal peptide" evidence="2">
    <location>
        <begin position="1"/>
        <end position="23"/>
    </location>
</feature>
<feature type="chain" id="PRO_5046903184" evidence="2">
    <location>
        <begin position="24"/>
        <end position="266"/>
    </location>
</feature>
<evidence type="ECO:0000259" key="4">
    <source>
        <dbReference type="Pfam" id="PF10531"/>
    </source>
</evidence>
<evidence type="ECO:0000313" key="5">
    <source>
        <dbReference type="EMBL" id="MDO6416069.1"/>
    </source>
</evidence>
<accession>A0ABT8YEI0</accession>
<dbReference type="PANTHER" id="PTHR33619">
    <property type="entry name" value="POLYSACCHARIDE EXPORT PROTEIN GFCE-RELATED"/>
    <property type="match status" value="1"/>
</dbReference>
<sequence length="266" mass="27821">MKFLNSIFAAIAIVCVAGQPALSVDVVPTVPSEYRVGPGDILKVTVYRAPDYDSVVQVAEDGTIPFSVIGNVKISGMTPSRVAALLEQGLRDGGIFKSPVVNVLVQEYHSKTVSVLGNVSKPGEYSLERGGLRLSDLLARAGATLGEGTGNVSITRPDGATENLVASDIVSGKHDRVAVAGETILIGVPPVFYISGEVQRSGSYPIEPGLTVGRAIALAGGLTPRGSRNKIKITRRKSNQDEASVKAKSSDPIVAKDLVVVGSRIF</sequence>
<dbReference type="Pfam" id="PF10531">
    <property type="entry name" value="SLBB"/>
    <property type="match status" value="2"/>
</dbReference>
<organism evidence="5 6">
    <name type="scientific">Sphingomonas natans</name>
    <dbReference type="NCBI Taxonomy" id="3063330"/>
    <lineage>
        <taxon>Bacteria</taxon>
        <taxon>Pseudomonadati</taxon>
        <taxon>Pseudomonadota</taxon>
        <taxon>Alphaproteobacteria</taxon>
        <taxon>Sphingomonadales</taxon>
        <taxon>Sphingomonadaceae</taxon>
        <taxon>Sphingomonas</taxon>
    </lineage>
</organism>
<feature type="domain" description="Soluble ligand binding" evidence="4">
    <location>
        <begin position="113"/>
        <end position="159"/>
    </location>
</feature>
<comment type="caution">
    <text evidence="5">The sequence shown here is derived from an EMBL/GenBank/DDBJ whole genome shotgun (WGS) entry which is preliminary data.</text>
</comment>
<proteinExistence type="predicted"/>
<dbReference type="RefSeq" id="WP_303545002.1">
    <property type="nucleotide sequence ID" value="NZ_JAUOTP010000008.1"/>
</dbReference>
<dbReference type="Proteomes" id="UP001169764">
    <property type="component" value="Unassembled WGS sequence"/>
</dbReference>
<dbReference type="InterPro" id="IPR003715">
    <property type="entry name" value="Poly_export_N"/>
</dbReference>
<dbReference type="Gene3D" id="3.10.560.10">
    <property type="entry name" value="Outer membrane lipoprotein wza domain like"/>
    <property type="match status" value="1"/>
</dbReference>
<dbReference type="Gene3D" id="3.30.1950.10">
    <property type="entry name" value="wza like domain"/>
    <property type="match status" value="1"/>
</dbReference>
<feature type="domain" description="Polysaccharide export protein N-terminal" evidence="3">
    <location>
        <begin position="30"/>
        <end position="105"/>
    </location>
</feature>
<dbReference type="EMBL" id="JAUOTP010000008">
    <property type="protein sequence ID" value="MDO6416069.1"/>
    <property type="molecule type" value="Genomic_DNA"/>
</dbReference>
<feature type="domain" description="Soluble ligand binding" evidence="4">
    <location>
        <begin position="191"/>
        <end position="238"/>
    </location>
</feature>
<keyword evidence="1 2" id="KW-0732">Signal</keyword>
<dbReference type="InterPro" id="IPR049712">
    <property type="entry name" value="Poly_export"/>
</dbReference>
<dbReference type="Pfam" id="PF02563">
    <property type="entry name" value="Poly_export"/>
    <property type="match status" value="1"/>
</dbReference>
<name>A0ABT8YEI0_9SPHN</name>
<gene>
    <name evidence="5" type="ORF">Q4F19_16900</name>
</gene>